<reference evidence="1 2" key="1">
    <citation type="journal article" date="2018" name="Front. Plant Sci.">
        <title>Red Clover (Trifolium pratense) and Zigzag Clover (T. medium) - A Picture of Genomic Similarities and Differences.</title>
        <authorList>
            <person name="Dluhosova J."/>
            <person name="Istvanek J."/>
            <person name="Nedelnik J."/>
            <person name="Repkova J."/>
        </authorList>
    </citation>
    <scope>NUCLEOTIDE SEQUENCE [LARGE SCALE GENOMIC DNA]</scope>
    <source>
        <strain evidence="2">cv. 10/8</strain>
        <tissue evidence="1">Leaf</tissue>
    </source>
</reference>
<dbReference type="Proteomes" id="UP000265520">
    <property type="component" value="Unassembled WGS sequence"/>
</dbReference>
<proteinExistence type="predicted"/>
<dbReference type="AlphaFoldDB" id="A0A392TNN2"/>
<comment type="caution">
    <text evidence="1">The sequence shown here is derived from an EMBL/GenBank/DDBJ whole genome shotgun (WGS) entry which is preliminary data.</text>
</comment>
<protein>
    <submittedName>
        <fullName evidence="1">Uncharacterized protein</fullName>
    </submittedName>
</protein>
<feature type="non-terminal residue" evidence="1">
    <location>
        <position position="1"/>
    </location>
</feature>
<accession>A0A392TNN2</accession>
<sequence>CLLSTEPGVEQLSLAQERKKMYWEVLPSAPGVGILELGAGAGICTYKLETQSQN</sequence>
<evidence type="ECO:0000313" key="1">
    <source>
        <dbReference type="EMBL" id="MCI61760.1"/>
    </source>
</evidence>
<organism evidence="1 2">
    <name type="scientific">Trifolium medium</name>
    <dbReference type="NCBI Taxonomy" id="97028"/>
    <lineage>
        <taxon>Eukaryota</taxon>
        <taxon>Viridiplantae</taxon>
        <taxon>Streptophyta</taxon>
        <taxon>Embryophyta</taxon>
        <taxon>Tracheophyta</taxon>
        <taxon>Spermatophyta</taxon>
        <taxon>Magnoliopsida</taxon>
        <taxon>eudicotyledons</taxon>
        <taxon>Gunneridae</taxon>
        <taxon>Pentapetalae</taxon>
        <taxon>rosids</taxon>
        <taxon>fabids</taxon>
        <taxon>Fabales</taxon>
        <taxon>Fabaceae</taxon>
        <taxon>Papilionoideae</taxon>
        <taxon>50 kb inversion clade</taxon>
        <taxon>NPAAA clade</taxon>
        <taxon>Hologalegina</taxon>
        <taxon>IRL clade</taxon>
        <taxon>Trifolieae</taxon>
        <taxon>Trifolium</taxon>
    </lineage>
</organism>
<name>A0A392TNN2_9FABA</name>
<keyword evidence="2" id="KW-1185">Reference proteome</keyword>
<dbReference type="EMBL" id="LXQA010605755">
    <property type="protein sequence ID" value="MCI61760.1"/>
    <property type="molecule type" value="Genomic_DNA"/>
</dbReference>
<evidence type="ECO:0000313" key="2">
    <source>
        <dbReference type="Proteomes" id="UP000265520"/>
    </source>
</evidence>